<evidence type="ECO:0000313" key="8">
    <source>
        <dbReference type="EMBL" id="KGD69398.1"/>
    </source>
</evidence>
<feature type="transmembrane region" description="Helical" evidence="7">
    <location>
        <begin position="89"/>
        <end position="108"/>
    </location>
</feature>
<accession>A0A095U429</accession>
<name>A0A095U429_9FLAO</name>
<keyword evidence="9" id="KW-1185">Reference proteome</keyword>
<dbReference type="STRING" id="1453498.LG45_01090"/>
<keyword evidence="6 7" id="KW-0472">Membrane</keyword>
<dbReference type="PANTHER" id="PTHR33452:SF1">
    <property type="entry name" value="INNER MEMBRANE PROTEIN YPHA-RELATED"/>
    <property type="match status" value="1"/>
</dbReference>
<keyword evidence="3" id="KW-1003">Cell membrane</keyword>
<feature type="transmembrane region" description="Helical" evidence="7">
    <location>
        <begin position="120"/>
        <end position="140"/>
    </location>
</feature>
<dbReference type="GO" id="GO:0005886">
    <property type="term" value="C:plasma membrane"/>
    <property type="evidence" value="ECO:0007669"/>
    <property type="project" value="UniProtKB-SubCell"/>
</dbReference>
<comment type="similarity">
    <text evidence="2">Belongs to the DoxX family.</text>
</comment>
<dbReference type="PANTHER" id="PTHR33452">
    <property type="entry name" value="OXIDOREDUCTASE CATD-RELATED"/>
    <property type="match status" value="1"/>
</dbReference>
<feature type="transmembrane region" description="Helical" evidence="7">
    <location>
        <begin position="12"/>
        <end position="34"/>
    </location>
</feature>
<proteinExistence type="inferred from homology"/>
<organism evidence="8 9">
    <name type="scientific">Flavobacterium aquatile LMG 4008 = ATCC 11947</name>
    <dbReference type="NCBI Taxonomy" id="1453498"/>
    <lineage>
        <taxon>Bacteria</taxon>
        <taxon>Pseudomonadati</taxon>
        <taxon>Bacteroidota</taxon>
        <taxon>Flavobacteriia</taxon>
        <taxon>Flavobacteriales</taxon>
        <taxon>Flavobacteriaceae</taxon>
        <taxon>Flavobacterium</taxon>
    </lineage>
</organism>
<dbReference type="AlphaFoldDB" id="A0A095U429"/>
<comment type="caution">
    <text evidence="8">The sequence shown here is derived from an EMBL/GenBank/DDBJ whole genome shotgun (WGS) entry which is preliminary data.</text>
</comment>
<keyword evidence="5 7" id="KW-1133">Transmembrane helix</keyword>
<evidence type="ECO:0000256" key="1">
    <source>
        <dbReference type="ARBA" id="ARBA00004651"/>
    </source>
</evidence>
<dbReference type="Pfam" id="PF07681">
    <property type="entry name" value="DoxX"/>
    <property type="match status" value="1"/>
</dbReference>
<dbReference type="eggNOG" id="COG2259">
    <property type="taxonomic scope" value="Bacteria"/>
</dbReference>
<evidence type="ECO:0000256" key="4">
    <source>
        <dbReference type="ARBA" id="ARBA00022692"/>
    </source>
</evidence>
<evidence type="ECO:0000313" key="9">
    <source>
        <dbReference type="Proteomes" id="UP000029554"/>
    </source>
</evidence>
<dbReference type="OrthoDB" id="9813193at2"/>
<evidence type="ECO:0000256" key="6">
    <source>
        <dbReference type="ARBA" id="ARBA00023136"/>
    </source>
</evidence>
<dbReference type="RefSeq" id="WP_035123547.1">
    <property type="nucleotide sequence ID" value="NZ_JRHH01000001.1"/>
</dbReference>
<evidence type="ECO:0000256" key="3">
    <source>
        <dbReference type="ARBA" id="ARBA00022475"/>
    </source>
</evidence>
<evidence type="ECO:0000256" key="7">
    <source>
        <dbReference type="SAM" id="Phobius"/>
    </source>
</evidence>
<dbReference type="Proteomes" id="UP000029554">
    <property type="component" value="Unassembled WGS sequence"/>
</dbReference>
<evidence type="ECO:0008006" key="10">
    <source>
        <dbReference type="Google" id="ProtNLM"/>
    </source>
</evidence>
<evidence type="ECO:0000256" key="2">
    <source>
        <dbReference type="ARBA" id="ARBA00006679"/>
    </source>
</evidence>
<dbReference type="InterPro" id="IPR051907">
    <property type="entry name" value="DoxX-like_oxidoreductase"/>
</dbReference>
<evidence type="ECO:0000256" key="5">
    <source>
        <dbReference type="ARBA" id="ARBA00022989"/>
    </source>
</evidence>
<dbReference type="EMBL" id="JRHH01000001">
    <property type="protein sequence ID" value="KGD69398.1"/>
    <property type="molecule type" value="Genomic_DNA"/>
</dbReference>
<reference evidence="8 9" key="1">
    <citation type="submission" date="2014-09" db="EMBL/GenBank/DDBJ databases">
        <title>Whole Genome Shotgun of Flavobacterium aquatile LMG 4008.</title>
        <authorList>
            <person name="Gale A.N."/>
            <person name="Pipes S.E."/>
            <person name="Newman J.D."/>
        </authorList>
    </citation>
    <scope>NUCLEOTIDE SEQUENCE [LARGE SCALE GENOMIC DNA]</scope>
    <source>
        <strain evidence="8 9">LMG 4008</strain>
    </source>
</reference>
<protein>
    <recommendedName>
        <fullName evidence="10">DoxX family protein</fullName>
    </recommendedName>
</protein>
<feature type="transmembrane region" description="Helical" evidence="7">
    <location>
        <begin position="61"/>
        <end position="82"/>
    </location>
</feature>
<dbReference type="InterPro" id="IPR032808">
    <property type="entry name" value="DoxX"/>
</dbReference>
<keyword evidence="4 7" id="KW-0812">Transmembrane</keyword>
<comment type="subcellular location">
    <subcellularLocation>
        <location evidence="1">Cell membrane</location>
        <topology evidence="1">Multi-pass membrane protein</topology>
    </subcellularLocation>
</comment>
<gene>
    <name evidence="8" type="ORF">LG45_01090</name>
</gene>
<sequence length="147" mass="16490">MNKLKLFSGQAINMDLGLLLIRVIIGALMAFIGYEKLIHFNEMANSDFWAKEVSFLGMKGAVPLALTVFAEFLCSLLLIVGLFTRVSSFFLLFCMAYIFLVIFPGSILNKGDNGYEFNTAFTYFIIYLGLFFTGAGKYSLDAKLLRK</sequence>